<name>A0A6C0IUL7_9ZZZZ</name>
<reference evidence="1" key="1">
    <citation type="journal article" date="2020" name="Nature">
        <title>Giant virus diversity and host interactions through global metagenomics.</title>
        <authorList>
            <person name="Schulz F."/>
            <person name="Roux S."/>
            <person name="Paez-Espino D."/>
            <person name="Jungbluth S."/>
            <person name="Walsh D.A."/>
            <person name="Denef V.J."/>
            <person name="McMahon K.D."/>
            <person name="Konstantinidis K.T."/>
            <person name="Eloe-Fadrosh E.A."/>
            <person name="Kyrpides N.C."/>
            <person name="Woyke T."/>
        </authorList>
    </citation>
    <scope>NUCLEOTIDE SEQUENCE</scope>
    <source>
        <strain evidence="1">GVMAG-M-3300024301-20</strain>
    </source>
</reference>
<proteinExistence type="predicted"/>
<evidence type="ECO:0000313" key="1">
    <source>
        <dbReference type="EMBL" id="QHT96086.1"/>
    </source>
</evidence>
<accession>A0A6C0IUL7</accession>
<protein>
    <submittedName>
        <fullName evidence="1">Uncharacterized protein</fullName>
    </submittedName>
</protein>
<organism evidence="1">
    <name type="scientific">viral metagenome</name>
    <dbReference type="NCBI Taxonomy" id="1070528"/>
    <lineage>
        <taxon>unclassified sequences</taxon>
        <taxon>metagenomes</taxon>
        <taxon>organismal metagenomes</taxon>
    </lineage>
</organism>
<dbReference type="EMBL" id="MN740251">
    <property type="protein sequence ID" value="QHT96086.1"/>
    <property type="molecule type" value="Genomic_DNA"/>
</dbReference>
<dbReference type="AlphaFoldDB" id="A0A6C0IUL7"/>
<sequence length="438" mass="50188">MSQYNLANNHPIIPNANQYFSEKKYITISSEDRDILKYPNSSEFEIELPQDYLNVASAKLYSWSFPSNYNVFSVSNNNISMSFKFIQLYNPGEHSFSDVLSEGIFAGLYNNLNYEYIINIEPGFYNPEQMATEITNKFNEQVTTILLDFFASPEGAPYSTAASLFTIYNRFKIVYNSVQQCLWFGNTSDKFILTNNSSMYTTSTNVTTFDNCVLNKNTLPETSNWGLPYNLGFTRCVSTSQNVAEIQAVNTQYNQYVLETSIDSNNGLPRFFYGNINVAGDNGYWLQNSEVLPGSTPYFLKSPNKINFMGPSYIYMEIAGLNCIDETSPYNISKFTLSTNETNGVPNACFAQIPIPTTPISEWFDNNYMGPYKYFNPAAERIRRLKIKLRYHNGQLVNFGSFPYNFMLELTLLRPQQDRSYNIKNAFDLDQYQTFGSK</sequence>